<dbReference type="InterPro" id="IPR036737">
    <property type="entry name" value="OmpA-like_sf"/>
</dbReference>
<evidence type="ECO:0000313" key="3">
    <source>
        <dbReference type="EMBL" id="KVV52630.1"/>
    </source>
</evidence>
<keyword evidence="1" id="KW-0472">Membrane</keyword>
<organism evidence="3 4">
    <name type="scientific">Burkholderia territorii</name>
    <dbReference type="NCBI Taxonomy" id="1503055"/>
    <lineage>
        <taxon>Bacteria</taxon>
        <taxon>Pseudomonadati</taxon>
        <taxon>Pseudomonadota</taxon>
        <taxon>Betaproteobacteria</taxon>
        <taxon>Burkholderiales</taxon>
        <taxon>Burkholderiaceae</taxon>
        <taxon>Burkholderia</taxon>
        <taxon>Burkholderia cepacia complex</taxon>
    </lineage>
</organism>
<dbReference type="InterPro" id="IPR009282">
    <property type="entry name" value="DUF937"/>
</dbReference>
<proteinExistence type="predicted"/>
<dbReference type="PANTHER" id="PTHR30329:SF21">
    <property type="entry name" value="LIPOPROTEIN YIAD-RELATED"/>
    <property type="match status" value="1"/>
</dbReference>
<evidence type="ECO:0000259" key="2">
    <source>
        <dbReference type="PROSITE" id="PS51123"/>
    </source>
</evidence>
<name>A0A106E5L0_9BURK</name>
<dbReference type="Gene3D" id="3.30.1330.60">
    <property type="entry name" value="OmpA-like domain"/>
    <property type="match status" value="1"/>
</dbReference>
<accession>A0A106E5L0</accession>
<evidence type="ECO:0000256" key="1">
    <source>
        <dbReference type="PROSITE-ProRule" id="PRU00473"/>
    </source>
</evidence>
<dbReference type="Pfam" id="PF06078">
    <property type="entry name" value="DUF937"/>
    <property type="match status" value="1"/>
</dbReference>
<dbReference type="Proteomes" id="UP000062317">
    <property type="component" value="Unassembled WGS sequence"/>
</dbReference>
<sequence length="554" mass="58977">MGWVIMNLNIMQLMQATLSSDVVKQLADRFHLTPDATQKVVSAATPALLASLMYEGATPERMQSLFSTIMSPRVDSDIAQTLPAMLTDRTQTQRLIDTGRDLFHGMTQNCLPILGSEIARQTGVGEYLVVSMTGLVGTTMLGTLKNHLIQNSVRVEQLPALLEHQLPDLTPHLNNGLMSVLGLGSAKSFVDRMATQLKNVPSSVLHSQQSASESVEVSRDAVQSHAASSPSVARWRWAGLLFLALLTMALVLLIMRCSQKSVPVEAPPVAMSPAEPSVPANSVPHSTMSPHPATLRVQVHAAGQPEVAAVVGSEAEKAQLLDALKQRFGEAHFAEHIAVNPTTQPAAWLAHLDGILPLMAQRGTRVEVDGSRIQLSGPSTSATRNWMGHLQAILGDGYQISALKSAPGEAPASGSFERSIADLTHASGACDAEAVVKVLNMQAIHFMSNSNQPREADAMNHLELSAQALAGCAARGKPVKLEVRGYSDNTGTRQSNLRLSTQRAALIRQALIEKGGAADTLVAVGMGEVDPVASNATQSGRLANRRVEFAASSQ</sequence>
<dbReference type="AlphaFoldDB" id="A0A106E5L0"/>
<reference evidence="3 4" key="1">
    <citation type="submission" date="2015-11" db="EMBL/GenBank/DDBJ databases">
        <title>Expanding the genomic diversity of Burkholderia species for the development of highly accurate diagnostics.</title>
        <authorList>
            <person name="Sahl J."/>
            <person name="Keim P."/>
            <person name="Wagner D."/>
        </authorList>
    </citation>
    <scope>NUCLEOTIDE SEQUENCE [LARGE SCALE GENOMIC DNA]</scope>
    <source>
        <strain evidence="3 4">MSMB1301WGS</strain>
    </source>
</reference>
<keyword evidence="4" id="KW-1185">Reference proteome</keyword>
<dbReference type="InterPro" id="IPR050330">
    <property type="entry name" value="Bact_OuterMem_StrucFunc"/>
</dbReference>
<dbReference type="PANTHER" id="PTHR30329">
    <property type="entry name" value="STATOR ELEMENT OF FLAGELLAR MOTOR COMPLEX"/>
    <property type="match status" value="1"/>
</dbReference>
<gene>
    <name evidence="3" type="ORF">WT27_28840</name>
</gene>
<evidence type="ECO:0000313" key="4">
    <source>
        <dbReference type="Proteomes" id="UP000062317"/>
    </source>
</evidence>
<dbReference type="Pfam" id="PF00691">
    <property type="entry name" value="OmpA"/>
    <property type="match status" value="1"/>
</dbReference>
<dbReference type="SUPFAM" id="SSF103088">
    <property type="entry name" value="OmpA-like"/>
    <property type="match status" value="1"/>
</dbReference>
<protein>
    <recommendedName>
        <fullName evidence="2">OmpA-like domain-containing protein</fullName>
    </recommendedName>
</protein>
<feature type="domain" description="OmpA-like" evidence="2">
    <location>
        <begin position="433"/>
        <end position="554"/>
    </location>
</feature>
<dbReference type="GO" id="GO:0016020">
    <property type="term" value="C:membrane"/>
    <property type="evidence" value="ECO:0007669"/>
    <property type="project" value="UniProtKB-UniRule"/>
</dbReference>
<dbReference type="InterPro" id="IPR006665">
    <property type="entry name" value="OmpA-like"/>
</dbReference>
<dbReference type="PROSITE" id="PS51123">
    <property type="entry name" value="OMPA_2"/>
    <property type="match status" value="1"/>
</dbReference>
<dbReference type="CDD" id="cd07185">
    <property type="entry name" value="OmpA_C-like"/>
    <property type="match status" value="1"/>
</dbReference>
<comment type="caution">
    <text evidence="3">The sequence shown here is derived from an EMBL/GenBank/DDBJ whole genome shotgun (WGS) entry which is preliminary data.</text>
</comment>
<dbReference type="EMBL" id="LPEQ01000040">
    <property type="protein sequence ID" value="KVV52630.1"/>
    <property type="molecule type" value="Genomic_DNA"/>
</dbReference>